<dbReference type="OrthoDB" id="44820at2759"/>
<reference evidence="2 3" key="1">
    <citation type="journal article" date="2010" name="Nature">
        <title>The Ectocarpus genome and the independent evolution of multicellularity in brown algae.</title>
        <authorList>
            <person name="Cock J.M."/>
            <person name="Sterck L."/>
            <person name="Rouze P."/>
            <person name="Scornet D."/>
            <person name="Allen A.E."/>
            <person name="Amoutzias G."/>
            <person name="Anthouard V."/>
            <person name="Artiguenave F."/>
            <person name="Aury J.M."/>
            <person name="Badger J.H."/>
            <person name="Beszteri B."/>
            <person name="Billiau K."/>
            <person name="Bonnet E."/>
            <person name="Bothwell J.H."/>
            <person name="Bowler C."/>
            <person name="Boyen C."/>
            <person name="Brownlee C."/>
            <person name="Carrano C.J."/>
            <person name="Charrier B."/>
            <person name="Cho G.Y."/>
            <person name="Coelho S.M."/>
            <person name="Collen J."/>
            <person name="Corre E."/>
            <person name="Da Silva C."/>
            <person name="Delage L."/>
            <person name="Delaroque N."/>
            <person name="Dittami S.M."/>
            <person name="Doulbeau S."/>
            <person name="Elias M."/>
            <person name="Farnham G."/>
            <person name="Gachon C.M."/>
            <person name="Gschloessl B."/>
            <person name="Heesch S."/>
            <person name="Jabbari K."/>
            <person name="Jubin C."/>
            <person name="Kawai H."/>
            <person name="Kimura K."/>
            <person name="Kloareg B."/>
            <person name="Kupper F.C."/>
            <person name="Lang D."/>
            <person name="Le Bail A."/>
            <person name="Leblanc C."/>
            <person name="Lerouge P."/>
            <person name="Lohr M."/>
            <person name="Lopez P.J."/>
            <person name="Martens C."/>
            <person name="Maumus F."/>
            <person name="Michel G."/>
            <person name="Miranda-Saavedra D."/>
            <person name="Morales J."/>
            <person name="Moreau H."/>
            <person name="Motomura T."/>
            <person name="Nagasato C."/>
            <person name="Napoli C.A."/>
            <person name="Nelson D.R."/>
            <person name="Nyvall-Collen P."/>
            <person name="Peters A.F."/>
            <person name="Pommier C."/>
            <person name="Potin P."/>
            <person name="Poulain J."/>
            <person name="Quesneville H."/>
            <person name="Read B."/>
            <person name="Rensing S.A."/>
            <person name="Ritter A."/>
            <person name="Rousvoal S."/>
            <person name="Samanta M."/>
            <person name="Samson G."/>
            <person name="Schroeder D.C."/>
            <person name="Segurens B."/>
            <person name="Strittmatter M."/>
            <person name="Tonon T."/>
            <person name="Tregear J.W."/>
            <person name="Valentin K."/>
            <person name="von Dassow P."/>
            <person name="Yamagishi T."/>
            <person name="Van de Peer Y."/>
            <person name="Wincker P."/>
        </authorList>
    </citation>
    <scope>NUCLEOTIDE SEQUENCE [LARGE SCALE GENOMIC DNA]</scope>
    <source>
        <strain evidence="3">Ec32 / CCAP1310/4</strain>
    </source>
</reference>
<dbReference type="PANTHER" id="PTHR34123">
    <property type="entry name" value="OS04G0578200 PROTEIN"/>
    <property type="match status" value="1"/>
</dbReference>
<gene>
    <name evidence="2" type="ORF">Esi_0098_0068</name>
</gene>
<dbReference type="Proteomes" id="UP000002630">
    <property type="component" value="Linkage Group LG22"/>
</dbReference>
<dbReference type="OMA" id="HDIEEPG"/>
<dbReference type="InterPro" id="IPR018790">
    <property type="entry name" value="DUF2358"/>
</dbReference>
<dbReference type="AlphaFoldDB" id="D7G9H5"/>
<dbReference type="SUPFAM" id="SSF54427">
    <property type="entry name" value="NTF2-like"/>
    <property type="match status" value="1"/>
</dbReference>
<dbReference type="STRING" id="2880.D7G9H5"/>
<proteinExistence type="predicted"/>
<organism evidence="2 3">
    <name type="scientific">Ectocarpus siliculosus</name>
    <name type="common">Brown alga</name>
    <name type="synonym">Conferva siliculosa</name>
    <dbReference type="NCBI Taxonomy" id="2880"/>
    <lineage>
        <taxon>Eukaryota</taxon>
        <taxon>Sar</taxon>
        <taxon>Stramenopiles</taxon>
        <taxon>Ochrophyta</taxon>
        <taxon>PX clade</taxon>
        <taxon>Phaeophyceae</taxon>
        <taxon>Ectocarpales</taxon>
        <taxon>Ectocarpaceae</taxon>
        <taxon>Ectocarpus</taxon>
    </lineage>
</organism>
<dbReference type="EMBL" id="FN649747">
    <property type="protein sequence ID" value="CBJ28315.1"/>
    <property type="molecule type" value="Genomic_DNA"/>
</dbReference>
<sequence length="248" mass="27652">MESADYLENKEALKQDLRDEYASFFDNFESERYLPDVQFIDPVTSFTGFDNYKKNLDMLGGRSALGNILFKDAGIILHDIEEPGPFRLRTRWTLTVCFKALPWQPVPRFTGISEYTIDDEARVIKQVDYWDSINLVKGQYQAVSALDGVRDFVGQVLPSPAGAATGGLLLRRAKDYEVRREEGGEVVALREFDETPSKEAVLSNSAALMESLALDGLEAAGEPEASSPGSRMQGQVSVKLTKHDWMTA</sequence>
<dbReference type="Pfam" id="PF10184">
    <property type="entry name" value="DUF2358"/>
    <property type="match status" value="1"/>
</dbReference>
<keyword evidence="3" id="KW-1185">Reference proteome</keyword>
<dbReference type="InterPro" id="IPR032710">
    <property type="entry name" value="NTF2-like_dom_sf"/>
</dbReference>
<dbReference type="EMBL" id="FN649222">
    <property type="protein sequence ID" value="CBJ28315.1"/>
    <property type="molecule type" value="Genomic_DNA"/>
</dbReference>
<evidence type="ECO:0000313" key="3">
    <source>
        <dbReference type="Proteomes" id="UP000002630"/>
    </source>
</evidence>
<feature type="region of interest" description="Disordered" evidence="1">
    <location>
        <begin position="218"/>
        <end position="248"/>
    </location>
</feature>
<dbReference type="eggNOG" id="ENOG502QWGB">
    <property type="taxonomic scope" value="Eukaryota"/>
</dbReference>
<protein>
    <submittedName>
        <fullName evidence="2">SOUL heme-binding protein-like</fullName>
    </submittedName>
</protein>
<accession>D7G9H5</accession>
<feature type="compositionally biased region" description="Polar residues" evidence="1">
    <location>
        <begin position="227"/>
        <end position="238"/>
    </location>
</feature>
<evidence type="ECO:0000313" key="2">
    <source>
        <dbReference type="EMBL" id="CBJ28315.1"/>
    </source>
</evidence>
<dbReference type="PANTHER" id="PTHR34123:SF1">
    <property type="entry name" value="OS04G0578200 PROTEIN"/>
    <property type="match status" value="1"/>
</dbReference>
<evidence type="ECO:0000256" key="1">
    <source>
        <dbReference type="SAM" id="MobiDB-lite"/>
    </source>
</evidence>
<name>D7G9H5_ECTSI</name>
<dbReference type="InParanoid" id="D7G9H5"/>